<dbReference type="Proteomes" id="UP001603857">
    <property type="component" value="Unassembled WGS sequence"/>
</dbReference>
<dbReference type="InterPro" id="IPR012337">
    <property type="entry name" value="RNaseH-like_sf"/>
</dbReference>
<dbReference type="EMBL" id="JBGMDY010000001">
    <property type="protein sequence ID" value="KAL2346641.1"/>
    <property type="molecule type" value="Genomic_DNA"/>
</dbReference>
<sequence length="236" mass="27361">MTDWNRSTLLSGDFMHMRCAAHILNLIVSDGMREIDHSISRIRVACKFVRSSPSRLAIFKRCAHEASITSEASVCLDVPTRWNSTFLMLDVAEKFGKAFKRLEYDDAQYLIALANEGGCPSNDDWKRARIFVKVLKVFYDATLTFSGSLHVTIQLFLTKLCEIQKALNKWRKSDDPILQKMTTNMQIKFLKYWESSEINVLLFVAVFLDPRFKLQYVEFCFGRLYGNERGQEMIKK</sequence>
<evidence type="ECO:0000313" key="2">
    <source>
        <dbReference type="EMBL" id="KAL2346641.1"/>
    </source>
</evidence>
<name>A0ABD1NEY7_9FABA</name>
<reference evidence="2 3" key="1">
    <citation type="submission" date="2024-08" db="EMBL/GenBank/DDBJ databases">
        <title>Insights into the chromosomal genome structure of Flemingia macrophylla.</title>
        <authorList>
            <person name="Ding Y."/>
            <person name="Zhao Y."/>
            <person name="Bi W."/>
            <person name="Wu M."/>
            <person name="Zhao G."/>
            <person name="Gong Y."/>
            <person name="Li W."/>
            <person name="Zhang P."/>
        </authorList>
    </citation>
    <scope>NUCLEOTIDE SEQUENCE [LARGE SCALE GENOMIC DNA]</scope>
    <source>
        <strain evidence="2">DYQJB</strain>
        <tissue evidence="2">Leaf</tissue>
    </source>
</reference>
<accession>A0ABD1NEY7</accession>
<comment type="caution">
    <text evidence="2">The sequence shown here is derived from an EMBL/GenBank/DDBJ whole genome shotgun (WGS) entry which is preliminary data.</text>
</comment>
<protein>
    <recommendedName>
        <fullName evidence="1">hAT-like transposase RNase-H fold domain-containing protein</fullName>
    </recommendedName>
</protein>
<evidence type="ECO:0000313" key="3">
    <source>
        <dbReference type="Proteomes" id="UP001603857"/>
    </source>
</evidence>
<dbReference type="Pfam" id="PF14372">
    <property type="entry name" value="hAT-like_RNase-H"/>
    <property type="match status" value="1"/>
</dbReference>
<dbReference type="PANTHER" id="PTHR23272:SF187">
    <property type="entry name" value="AC9 TRANSPOSASE-RELATED"/>
    <property type="match status" value="1"/>
</dbReference>
<organism evidence="2 3">
    <name type="scientific">Flemingia macrophylla</name>
    <dbReference type="NCBI Taxonomy" id="520843"/>
    <lineage>
        <taxon>Eukaryota</taxon>
        <taxon>Viridiplantae</taxon>
        <taxon>Streptophyta</taxon>
        <taxon>Embryophyta</taxon>
        <taxon>Tracheophyta</taxon>
        <taxon>Spermatophyta</taxon>
        <taxon>Magnoliopsida</taxon>
        <taxon>eudicotyledons</taxon>
        <taxon>Gunneridae</taxon>
        <taxon>Pentapetalae</taxon>
        <taxon>rosids</taxon>
        <taxon>fabids</taxon>
        <taxon>Fabales</taxon>
        <taxon>Fabaceae</taxon>
        <taxon>Papilionoideae</taxon>
        <taxon>50 kb inversion clade</taxon>
        <taxon>NPAAA clade</taxon>
        <taxon>indigoferoid/millettioid clade</taxon>
        <taxon>Phaseoleae</taxon>
        <taxon>Flemingia</taxon>
    </lineage>
</organism>
<dbReference type="SUPFAM" id="SSF53098">
    <property type="entry name" value="Ribonuclease H-like"/>
    <property type="match status" value="1"/>
</dbReference>
<feature type="domain" description="hAT-like transposase RNase-H fold" evidence="1">
    <location>
        <begin position="146"/>
        <end position="235"/>
    </location>
</feature>
<evidence type="ECO:0000259" key="1">
    <source>
        <dbReference type="Pfam" id="PF14372"/>
    </source>
</evidence>
<dbReference type="AlphaFoldDB" id="A0ABD1NEY7"/>
<keyword evidence="3" id="KW-1185">Reference proteome</keyword>
<dbReference type="InterPro" id="IPR025525">
    <property type="entry name" value="hAT-like_transposase_RNase-H"/>
</dbReference>
<gene>
    <name evidence="2" type="ORF">Fmac_000641</name>
</gene>
<dbReference type="PANTHER" id="PTHR23272">
    <property type="entry name" value="BED FINGER-RELATED"/>
    <property type="match status" value="1"/>
</dbReference>
<proteinExistence type="predicted"/>